<protein>
    <submittedName>
        <fullName evidence="2">Uncharacterized protein</fullName>
    </submittedName>
</protein>
<organism evidence="2 3">
    <name type="scientific">Actinoalloteichus caeruleus DSM 43889</name>
    <dbReference type="NCBI Taxonomy" id="1120930"/>
    <lineage>
        <taxon>Bacteria</taxon>
        <taxon>Bacillati</taxon>
        <taxon>Actinomycetota</taxon>
        <taxon>Actinomycetes</taxon>
        <taxon>Pseudonocardiales</taxon>
        <taxon>Pseudonocardiaceae</taxon>
        <taxon>Actinoalloteichus</taxon>
        <taxon>Actinoalloteichus cyanogriseus</taxon>
    </lineage>
</organism>
<feature type="transmembrane region" description="Helical" evidence="1">
    <location>
        <begin position="44"/>
        <end position="64"/>
    </location>
</feature>
<evidence type="ECO:0000313" key="2">
    <source>
        <dbReference type="EMBL" id="MCP2333499.1"/>
    </source>
</evidence>
<keyword evidence="1" id="KW-1133">Transmembrane helix</keyword>
<evidence type="ECO:0000256" key="1">
    <source>
        <dbReference type="SAM" id="Phobius"/>
    </source>
</evidence>
<evidence type="ECO:0000313" key="3">
    <source>
        <dbReference type="Proteomes" id="UP000791080"/>
    </source>
</evidence>
<comment type="caution">
    <text evidence="2">The sequence shown here is derived from an EMBL/GenBank/DDBJ whole genome shotgun (WGS) entry which is preliminary data.</text>
</comment>
<feature type="transmembrane region" description="Helical" evidence="1">
    <location>
        <begin position="12"/>
        <end position="32"/>
    </location>
</feature>
<keyword evidence="1" id="KW-0812">Transmembrane</keyword>
<gene>
    <name evidence="2" type="ORF">G443_003769</name>
</gene>
<name>A0ABT1JML8_ACTCY</name>
<keyword evidence="3" id="KW-1185">Reference proteome</keyword>
<sequence>MSGNGKNARRRGVDLGTLLAGLATLGVAGYVADGAAGYLGANDLRVGLAAVAVFIGVLILALSLRSRRGRG</sequence>
<proteinExistence type="predicted"/>
<reference evidence="2 3" key="2">
    <citation type="submission" date="2022-06" db="EMBL/GenBank/DDBJ databases">
        <title>Genomic Encyclopedia of Type Strains, Phase I: the one thousand microbial genomes (KMG-I) project.</title>
        <authorList>
            <person name="Kyrpides N."/>
        </authorList>
    </citation>
    <scope>NUCLEOTIDE SEQUENCE [LARGE SCALE GENOMIC DNA]</scope>
    <source>
        <strain evidence="2 3">DSM 43889</strain>
    </source>
</reference>
<accession>A0ABT1JML8</accession>
<reference evidence="2 3" key="1">
    <citation type="submission" date="2013-07" db="EMBL/GenBank/DDBJ databases">
        <authorList>
            <consortium name="DOE Joint Genome Institute"/>
            <person name="Reeve W."/>
            <person name="Huntemann M."/>
            <person name="Han J."/>
            <person name="Chen A."/>
            <person name="Kyrpides N."/>
            <person name="Mavromatis K."/>
            <person name="Markowitz V."/>
            <person name="Palaniappan K."/>
            <person name="Ivanova N."/>
            <person name="Schaumberg A."/>
            <person name="Pati A."/>
            <person name="Liolios K."/>
            <person name="Nordberg H.P."/>
            <person name="Cantor M.N."/>
            <person name="Hua S.X."/>
            <person name="Woyke T."/>
        </authorList>
    </citation>
    <scope>NUCLEOTIDE SEQUENCE [LARGE SCALE GENOMIC DNA]</scope>
    <source>
        <strain evidence="2 3">DSM 43889</strain>
    </source>
</reference>
<keyword evidence="1" id="KW-0472">Membrane</keyword>
<dbReference type="Proteomes" id="UP000791080">
    <property type="component" value="Unassembled WGS sequence"/>
</dbReference>
<dbReference type="RefSeq" id="WP_026419468.1">
    <property type="nucleotide sequence ID" value="NZ_AUBJ02000001.1"/>
</dbReference>
<dbReference type="EMBL" id="AUBJ02000001">
    <property type="protein sequence ID" value="MCP2333499.1"/>
    <property type="molecule type" value="Genomic_DNA"/>
</dbReference>